<evidence type="ECO:0000256" key="1">
    <source>
        <dbReference type="SAM" id="MobiDB-lite"/>
    </source>
</evidence>
<dbReference type="Pfam" id="PF20149">
    <property type="entry name" value="DUF6532"/>
    <property type="match status" value="1"/>
</dbReference>
<evidence type="ECO:0000313" key="4">
    <source>
        <dbReference type="Proteomes" id="UP000719766"/>
    </source>
</evidence>
<protein>
    <recommendedName>
        <fullName evidence="2">DUF6532 domain-containing protein</fullName>
    </recommendedName>
</protein>
<feature type="compositionally biased region" description="Basic residues" evidence="1">
    <location>
        <begin position="27"/>
        <end position="41"/>
    </location>
</feature>
<feature type="domain" description="DUF6532" evidence="2">
    <location>
        <begin position="201"/>
        <end position="409"/>
    </location>
</feature>
<feature type="compositionally biased region" description="Pro residues" evidence="1">
    <location>
        <begin position="12"/>
        <end position="26"/>
    </location>
</feature>
<sequence length="456" mass="51289">MIEKSDDEEELVPPPPSQYVFNPPPRLSRRQPHHPKSGRKTSKLEDSDDGGDSDTGSYKHVPSDESEESDLEPVESIAQALLEETPAIASSDRHSKNKQAKMVRVSSARERKRAMETPKWNESVSTISEFDLSLVMTDDSIVPKEEEIDEDTQCSACDVAGARSKKASARDPMARLVYTRTGSVRLTDQNDDLHMVIQHGILELKAYIAFNHGYPEVIAKNTYGREILTNAVQYLKATPIEKRMRTDKGYLSALVGLIDTCASLFRRDIKDAACKNIVGYFQLGLNCSAILERLLPDHLYIFPQTFNAQGLPSPICKKPYQAEPIFTILFEIFFKNIKSIGSQVPQRFLDIAKNKAHRPEIPIPMLSIVCTAIYAALLGKKSKSNDDFKFTGNQFCDNYSYHVSVLEQIRATAPNKFHKMMSDIYEEVQCLRLDTSGTYSQDVSLTFLDIDGMDDE</sequence>
<dbReference type="Proteomes" id="UP000719766">
    <property type="component" value="Unassembled WGS sequence"/>
</dbReference>
<dbReference type="InterPro" id="IPR045341">
    <property type="entry name" value="DUF6532"/>
</dbReference>
<dbReference type="GeneID" id="64602284"/>
<organism evidence="3 4">
    <name type="scientific">Suillus plorans</name>
    <dbReference type="NCBI Taxonomy" id="116603"/>
    <lineage>
        <taxon>Eukaryota</taxon>
        <taxon>Fungi</taxon>
        <taxon>Dikarya</taxon>
        <taxon>Basidiomycota</taxon>
        <taxon>Agaricomycotina</taxon>
        <taxon>Agaricomycetes</taxon>
        <taxon>Agaricomycetidae</taxon>
        <taxon>Boletales</taxon>
        <taxon>Suillineae</taxon>
        <taxon>Suillaceae</taxon>
        <taxon>Suillus</taxon>
    </lineage>
</organism>
<name>A0A9P7AQQ4_9AGAM</name>
<comment type="caution">
    <text evidence="3">The sequence shown here is derived from an EMBL/GenBank/DDBJ whole genome shotgun (WGS) entry which is preliminary data.</text>
</comment>
<dbReference type="OrthoDB" id="3225557at2759"/>
<evidence type="ECO:0000259" key="2">
    <source>
        <dbReference type="Pfam" id="PF20149"/>
    </source>
</evidence>
<keyword evidence="4" id="KW-1185">Reference proteome</keyword>
<dbReference type="RefSeq" id="XP_041160549.1">
    <property type="nucleotide sequence ID" value="XM_041308520.1"/>
</dbReference>
<reference evidence="3" key="1">
    <citation type="journal article" date="2020" name="New Phytol.">
        <title>Comparative genomics reveals dynamic genome evolution in host specialist ectomycorrhizal fungi.</title>
        <authorList>
            <person name="Lofgren L.A."/>
            <person name="Nguyen N.H."/>
            <person name="Vilgalys R."/>
            <person name="Ruytinx J."/>
            <person name="Liao H.L."/>
            <person name="Branco S."/>
            <person name="Kuo A."/>
            <person name="LaButti K."/>
            <person name="Lipzen A."/>
            <person name="Andreopoulos W."/>
            <person name="Pangilinan J."/>
            <person name="Riley R."/>
            <person name="Hundley H."/>
            <person name="Na H."/>
            <person name="Barry K."/>
            <person name="Grigoriev I.V."/>
            <person name="Stajich J.E."/>
            <person name="Kennedy P.G."/>
        </authorList>
    </citation>
    <scope>NUCLEOTIDE SEQUENCE</scope>
    <source>
        <strain evidence="3">S12</strain>
    </source>
</reference>
<proteinExistence type="predicted"/>
<feature type="compositionally biased region" description="Acidic residues" evidence="1">
    <location>
        <begin position="1"/>
        <end position="11"/>
    </location>
</feature>
<evidence type="ECO:0000313" key="3">
    <source>
        <dbReference type="EMBL" id="KAG1794382.1"/>
    </source>
</evidence>
<accession>A0A9P7AQQ4</accession>
<dbReference type="EMBL" id="JABBWE010000026">
    <property type="protein sequence ID" value="KAG1794382.1"/>
    <property type="molecule type" value="Genomic_DNA"/>
</dbReference>
<feature type="compositionally biased region" description="Basic and acidic residues" evidence="1">
    <location>
        <begin position="107"/>
        <end position="116"/>
    </location>
</feature>
<dbReference type="AlphaFoldDB" id="A0A9P7AQQ4"/>
<feature type="compositionally biased region" description="Acidic residues" evidence="1">
    <location>
        <begin position="64"/>
        <end position="73"/>
    </location>
</feature>
<gene>
    <name evidence="3" type="ORF">HD556DRAFT_1475272</name>
</gene>
<feature type="region of interest" description="Disordered" evidence="1">
    <location>
        <begin position="1"/>
        <end position="120"/>
    </location>
</feature>